<accession>A0A6G0XTT5</accession>
<dbReference type="AlphaFoldDB" id="A0A6G0XTT5"/>
<evidence type="ECO:0000313" key="4">
    <source>
        <dbReference type="Proteomes" id="UP000481153"/>
    </source>
</evidence>
<keyword evidence="4" id="KW-1185">Reference proteome</keyword>
<feature type="compositionally biased region" description="Low complexity" evidence="2">
    <location>
        <begin position="69"/>
        <end position="85"/>
    </location>
</feature>
<dbReference type="GO" id="GO:0042729">
    <property type="term" value="C:DASH complex"/>
    <property type="evidence" value="ECO:0007669"/>
    <property type="project" value="InterPro"/>
</dbReference>
<dbReference type="InterPro" id="IPR013958">
    <property type="entry name" value="DASH_Dad1"/>
</dbReference>
<dbReference type="Pfam" id="PF08649">
    <property type="entry name" value="DASH_Dad1"/>
    <property type="match status" value="1"/>
</dbReference>
<dbReference type="GO" id="GO:0072686">
    <property type="term" value="C:mitotic spindle"/>
    <property type="evidence" value="ECO:0007669"/>
    <property type="project" value="InterPro"/>
</dbReference>
<proteinExistence type="predicted"/>
<organism evidence="3 4">
    <name type="scientific">Aphanomyces euteiches</name>
    <dbReference type="NCBI Taxonomy" id="100861"/>
    <lineage>
        <taxon>Eukaryota</taxon>
        <taxon>Sar</taxon>
        <taxon>Stramenopiles</taxon>
        <taxon>Oomycota</taxon>
        <taxon>Saprolegniomycetes</taxon>
        <taxon>Saprolegniales</taxon>
        <taxon>Verrucalvaceae</taxon>
        <taxon>Aphanomyces</taxon>
    </lineage>
</organism>
<evidence type="ECO:0000313" key="3">
    <source>
        <dbReference type="EMBL" id="KAF0743813.1"/>
    </source>
</evidence>
<evidence type="ECO:0000256" key="1">
    <source>
        <dbReference type="SAM" id="Coils"/>
    </source>
</evidence>
<protein>
    <submittedName>
        <fullName evidence="3">Uncharacterized protein</fullName>
    </submittedName>
</protein>
<evidence type="ECO:0000256" key="2">
    <source>
        <dbReference type="SAM" id="MobiDB-lite"/>
    </source>
</evidence>
<gene>
    <name evidence="3" type="ORF">Ae201684_001459</name>
</gene>
<sequence>MSVAYKEEKDKLHDAILEQLREVLTGLHTLNQNLERLNDVGDELQSIAKSWTTYCTSMTRPKHAEDVEMTSTVDPSSSSNDASMS</sequence>
<reference evidence="3 4" key="1">
    <citation type="submission" date="2019-07" db="EMBL/GenBank/DDBJ databases">
        <title>Genomics analysis of Aphanomyces spp. identifies a new class of oomycete effector associated with host adaptation.</title>
        <authorList>
            <person name="Gaulin E."/>
        </authorList>
    </citation>
    <scope>NUCLEOTIDE SEQUENCE [LARGE SCALE GENOMIC DNA]</scope>
    <source>
        <strain evidence="3 4">ATCC 201684</strain>
    </source>
</reference>
<feature type="coiled-coil region" evidence="1">
    <location>
        <begin position="17"/>
        <end position="47"/>
    </location>
</feature>
<feature type="region of interest" description="Disordered" evidence="2">
    <location>
        <begin position="60"/>
        <end position="85"/>
    </location>
</feature>
<dbReference type="EMBL" id="VJMJ01000012">
    <property type="protein sequence ID" value="KAF0743813.1"/>
    <property type="molecule type" value="Genomic_DNA"/>
</dbReference>
<keyword evidence="1" id="KW-0175">Coiled coil</keyword>
<comment type="caution">
    <text evidence="3">The sequence shown here is derived from an EMBL/GenBank/DDBJ whole genome shotgun (WGS) entry which is preliminary data.</text>
</comment>
<name>A0A6G0XTT5_9STRA</name>
<dbReference type="Proteomes" id="UP000481153">
    <property type="component" value="Unassembled WGS sequence"/>
</dbReference>